<geneLocation type="plasmid" evidence="2">
    <name>pCAR10</name>
</geneLocation>
<evidence type="ECO:0000256" key="1">
    <source>
        <dbReference type="SAM" id="MobiDB-lite"/>
    </source>
</evidence>
<dbReference type="EMBL" id="KT754161">
    <property type="protein sequence ID" value="AMQ11540.1"/>
    <property type="molecule type" value="Genomic_DNA"/>
</dbReference>
<feature type="region of interest" description="Disordered" evidence="1">
    <location>
        <begin position="1"/>
        <end position="24"/>
    </location>
</feature>
<sequence>MMPGRPPVILSGPTGRYRSDPEPLKDRQLSISHGLPGITACIYFPDRVQPASRIVKKISFSGHKEKKHIENLSISR</sequence>
<proteinExistence type="predicted"/>
<accession>A0A142CLU5</accession>
<name>A0A142CLU5_SHIDY</name>
<organism evidence="2">
    <name type="scientific">Shigella dysenteriae 1</name>
    <dbReference type="NCBI Taxonomy" id="984897"/>
    <lineage>
        <taxon>Bacteria</taxon>
        <taxon>Pseudomonadati</taxon>
        <taxon>Pseudomonadota</taxon>
        <taxon>Gammaproteobacteria</taxon>
        <taxon>Enterobacterales</taxon>
        <taxon>Enterobacteriaceae</taxon>
        <taxon>Shigella</taxon>
    </lineage>
</organism>
<protein>
    <submittedName>
        <fullName evidence="2">Uncharacterized protein</fullName>
    </submittedName>
</protein>
<dbReference type="AlphaFoldDB" id="A0A142CLU5"/>
<evidence type="ECO:0000313" key="2">
    <source>
        <dbReference type="EMBL" id="AMQ11540.1"/>
    </source>
</evidence>
<keyword evidence="2" id="KW-0614">Plasmid</keyword>
<reference evidence="2" key="1">
    <citation type="journal article" date="2016" name="Nat. Microbiol.">
        <title>Global phylogeography and evolutionary history of Shigella dysenteriae type 1.</title>
        <authorList>
            <person name="Njamkepo E."/>
            <person name="Fawal N."/>
            <person name="Tran-Dien A."/>
            <person name="Hawkey J."/>
            <person name="Strockbine N."/>
            <person name="Jenkins C."/>
            <person name="Talukder K.A."/>
            <person name="Bercion R."/>
            <person name="Kuleshov K."/>
            <person name="Kolinska R."/>
            <person name="Russell J.E."/>
            <person name="Kaftyreva L."/>
            <person name="Accou-Demartin M."/>
            <person name="Karas A."/>
            <person name="Vandenberg O."/>
            <person name="Mather A.E."/>
            <person name="Mason C.J."/>
            <person name="Page A.J."/>
            <person name="Ramamurthy T."/>
            <person name="Bizet C."/>
            <person name="Gamian A."/>
            <person name="Carle I."/>
            <person name="Sow A.G."/>
            <person name="Bouchier C."/>
            <person name="Wester A.L."/>
            <person name="Lejay-Collin M."/>
            <person name="Fonkoua M.C."/>
            <person name="Hello S.L."/>
            <person name="Blaser M.J."/>
            <person name="Jernberg C."/>
            <person name="Ruckly C."/>
            <person name="Merens A."/>
            <person name="Page A.L."/>
            <person name="Aslett M."/>
            <person name="Roggentin P."/>
            <person name="Fruth A."/>
            <person name="Denamur E."/>
            <person name="Venkatesan M."/>
            <person name="Bercovier H."/>
            <person name="Bodhidatta L."/>
            <person name="Chiou C.S."/>
            <person name="Clermont D."/>
            <person name="Colonna B."/>
            <person name="Egorova S."/>
            <person name="Pazhani G.P."/>
            <person name="Ezernitchi A.V."/>
            <person name="Guigon G."/>
            <person name="Harris S.R."/>
            <person name="Izumiya H."/>
            <person name="Korzeniowska-Kowal A."/>
            <person name="Lutynska A."/>
            <person name="Gouali M."/>
            <person name="Grimont F."/>
            <person name="Langendorf C."/>
            <person name="Marejkova M."/>
            <person name="Peterson L.A."/>
            <person name="Perez-Perez G."/>
            <person name="Ngandjio A."/>
            <person name="Podkolzin A."/>
            <person name="Souche E."/>
            <person name="Makarova M."/>
            <person name="Shipulin G.A."/>
            <person name="Ye C."/>
            <person name="Zemlickova H."/>
            <person name="Herpay M."/>
            <person name="Grimont P.A."/>
            <person name="Parkhill J."/>
            <person name="Sansonetti P."/>
            <person name="Holt K.E."/>
            <person name="Brisse S."/>
            <person name="Thomson N.R."/>
            <person name="Weill F.X."/>
        </authorList>
    </citation>
    <scope>NUCLEOTIDE SEQUENCE</scope>
    <source>
        <strain evidence="2">CAR10</strain>
        <plasmid evidence="2">pCAR10</plasmid>
    </source>
</reference>